<comment type="caution">
    <text evidence="1">The sequence shown here is derived from an EMBL/GenBank/DDBJ whole genome shotgun (WGS) entry which is preliminary data.</text>
</comment>
<keyword evidence="2" id="KW-1185">Reference proteome</keyword>
<dbReference type="EMBL" id="BQNB010019295">
    <property type="protein sequence ID" value="GJT83800.1"/>
    <property type="molecule type" value="Genomic_DNA"/>
</dbReference>
<gene>
    <name evidence="1" type="ORF">Tco_1058142</name>
</gene>
<organism evidence="1 2">
    <name type="scientific">Tanacetum coccineum</name>
    <dbReference type="NCBI Taxonomy" id="301880"/>
    <lineage>
        <taxon>Eukaryota</taxon>
        <taxon>Viridiplantae</taxon>
        <taxon>Streptophyta</taxon>
        <taxon>Embryophyta</taxon>
        <taxon>Tracheophyta</taxon>
        <taxon>Spermatophyta</taxon>
        <taxon>Magnoliopsida</taxon>
        <taxon>eudicotyledons</taxon>
        <taxon>Gunneridae</taxon>
        <taxon>Pentapetalae</taxon>
        <taxon>asterids</taxon>
        <taxon>campanulids</taxon>
        <taxon>Asterales</taxon>
        <taxon>Asteraceae</taxon>
        <taxon>Asteroideae</taxon>
        <taxon>Anthemideae</taxon>
        <taxon>Anthemidinae</taxon>
        <taxon>Tanacetum</taxon>
    </lineage>
</organism>
<reference evidence="1" key="2">
    <citation type="submission" date="2022-01" db="EMBL/GenBank/DDBJ databases">
        <authorList>
            <person name="Yamashiro T."/>
            <person name="Shiraishi A."/>
            <person name="Satake H."/>
            <person name="Nakayama K."/>
        </authorList>
    </citation>
    <scope>NUCLEOTIDE SEQUENCE</scope>
</reference>
<name>A0ABQ5H829_9ASTR</name>
<proteinExistence type="predicted"/>
<evidence type="ECO:0000313" key="1">
    <source>
        <dbReference type="EMBL" id="GJT83800.1"/>
    </source>
</evidence>
<reference evidence="1" key="1">
    <citation type="journal article" date="2022" name="Int. J. Mol. Sci.">
        <title>Draft Genome of Tanacetum Coccineum: Genomic Comparison of Closely Related Tanacetum-Family Plants.</title>
        <authorList>
            <person name="Yamashiro T."/>
            <person name="Shiraishi A."/>
            <person name="Nakayama K."/>
            <person name="Satake H."/>
        </authorList>
    </citation>
    <scope>NUCLEOTIDE SEQUENCE</scope>
</reference>
<evidence type="ECO:0000313" key="2">
    <source>
        <dbReference type="Proteomes" id="UP001151760"/>
    </source>
</evidence>
<accession>A0ABQ5H829</accession>
<dbReference type="Proteomes" id="UP001151760">
    <property type="component" value="Unassembled WGS sequence"/>
</dbReference>
<protein>
    <submittedName>
        <fullName evidence="1">Uncharacterized protein</fullName>
    </submittedName>
</protein>
<sequence>MISNEFVVKLLLDYEEKDGEKIMKKELLVALNGELYFVNFIINPEQDDVEPGVVFGRSFFRLRKGIVDFRNGVIPIYPDLDSFCDDSDNSDDSGDDWDAILKGVDFSDLQ</sequence>